<dbReference type="PANTHER" id="PTHR43777:SF1">
    <property type="entry name" value="MOLYBDENUM COFACTOR CYTIDYLYLTRANSFERASE"/>
    <property type="match status" value="1"/>
</dbReference>
<protein>
    <recommendedName>
        <fullName evidence="1">MobA-like NTP transferase domain-containing protein</fullName>
    </recommendedName>
</protein>
<dbReference type="SUPFAM" id="SSF53448">
    <property type="entry name" value="Nucleotide-diphospho-sugar transferases"/>
    <property type="match status" value="1"/>
</dbReference>
<accession>A0AAV3VY02</accession>
<evidence type="ECO:0000259" key="1">
    <source>
        <dbReference type="Pfam" id="PF12804"/>
    </source>
</evidence>
<dbReference type="AlphaFoldDB" id="A0AAV3VY02"/>
<keyword evidence="3" id="KW-1185">Reference proteome</keyword>
<sequence>MMDVDGVILAAGYSSRANAFKMELEINNKPILQRCIEALYDNCNNIIVVSGYKHEKINRLVENYTKAKVVYNDEFHKGMFSSVKKGIRYVTASKFLLTPGDYPLINKDIIKKLLSEEKEIVIPSFNMRGGHPILLGRNLIREILQEPDDSNLKKYLSKKQCSYLNINDKGILLDVDTMEDYENVKNNIKK</sequence>
<reference evidence="2 3" key="1">
    <citation type="submission" date="2019-06" db="EMBL/GenBank/DDBJ databases">
        <title>Draft genome sequence of Clostridium diolis DSM 15410.</title>
        <authorList>
            <person name="Kobayashi H."/>
            <person name="Tanizawa Y."/>
            <person name="Tohno M."/>
        </authorList>
    </citation>
    <scope>NUCLEOTIDE SEQUENCE [LARGE SCALE GENOMIC DNA]</scope>
    <source>
        <strain evidence="2 3">DSM 15410</strain>
    </source>
</reference>
<dbReference type="CDD" id="cd04182">
    <property type="entry name" value="GT_2_like_f"/>
    <property type="match status" value="1"/>
</dbReference>
<comment type="caution">
    <text evidence="2">The sequence shown here is derived from an EMBL/GenBank/DDBJ whole genome shotgun (WGS) entry which is preliminary data.</text>
</comment>
<dbReference type="InterPro" id="IPR029044">
    <property type="entry name" value="Nucleotide-diphossugar_trans"/>
</dbReference>
<dbReference type="GO" id="GO:0016779">
    <property type="term" value="F:nucleotidyltransferase activity"/>
    <property type="evidence" value="ECO:0007669"/>
    <property type="project" value="UniProtKB-ARBA"/>
</dbReference>
<dbReference type="RefSeq" id="WP_243141297.1">
    <property type="nucleotide sequence ID" value="NZ_BJLA01000005.1"/>
</dbReference>
<name>A0AAV3VY02_9CLOT</name>
<dbReference type="Gene3D" id="3.90.550.10">
    <property type="entry name" value="Spore Coat Polysaccharide Biosynthesis Protein SpsA, Chain A"/>
    <property type="match status" value="1"/>
</dbReference>
<gene>
    <name evidence="2" type="ORF">CDIOL_20460</name>
</gene>
<dbReference type="EMBL" id="BJLA01000005">
    <property type="protein sequence ID" value="GEA31123.1"/>
    <property type="molecule type" value="Genomic_DNA"/>
</dbReference>
<organism evidence="2 3">
    <name type="scientific">Clostridium diolis</name>
    <dbReference type="NCBI Taxonomy" id="223919"/>
    <lineage>
        <taxon>Bacteria</taxon>
        <taxon>Bacillati</taxon>
        <taxon>Bacillota</taxon>
        <taxon>Clostridia</taxon>
        <taxon>Eubacteriales</taxon>
        <taxon>Clostridiaceae</taxon>
        <taxon>Clostridium</taxon>
    </lineage>
</organism>
<dbReference type="Pfam" id="PF12804">
    <property type="entry name" value="NTP_transf_3"/>
    <property type="match status" value="1"/>
</dbReference>
<evidence type="ECO:0000313" key="3">
    <source>
        <dbReference type="Proteomes" id="UP000325212"/>
    </source>
</evidence>
<dbReference type="Proteomes" id="UP000325212">
    <property type="component" value="Unassembled WGS sequence"/>
</dbReference>
<proteinExistence type="predicted"/>
<feature type="domain" description="MobA-like NTP transferase" evidence="1">
    <location>
        <begin position="6"/>
        <end position="158"/>
    </location>
</feature>
<evidence type="ECO:0000313" key="2">
    <source>
        <dbReference type="EMBL" id="GEA31123.1"/>
    </source>
</evidence>
<dbReference type="PANTHER" id="PTHR43777">
    <property type="entry name" value="MOLYBDENUM COFACTOR CYTIDYLYLTRANSFERASE"/>
    <property type="match status" value="1"/>
</dbReference>
<dbReference type="InterPro" id="IPR025877">
    <property type="entry name" value="MobA-like_NTP_Trfase"/>
</dbReference>